<feature type="transmembrane region" description="Helical" evidence="1">
    <location>
        <begin position="12"/>
        <end position="33"/>
    </location>
</feature>
<keyword evidence="1" id="KW-1133">Transmembrane helix</keyword>
<protein>
    <submittedName>
        <fullName evidence="2">Uncharacterized protein</fullName>
    </submittedName>
</protein>
<proteinExistence type="predicted"/>
<sequence>MGISSKVDKFKVLTLFEFLGLWVFALIPIYVYLLSNGYFNNGLIPPFFSGPQLRYLFFPSVYVPEIGVYINQAVDYLFLLVFPTFNIIILDKLFLLVIFSSVYFLLYFLLDLVLDTFDISHRLLIKAIGVIAFFLNPLYLELITAQYYNVIFAVLAIAYFFVKIININIKNKK</sequence>
<dbReference type="AlphaFoldDB" id="A0A031LW85"/>
<dbReference type="Proteomes" id="UP000024332">
    <property type="component" value="Unassembled WGS sequence"/>
</dbReference>
<feature type="transmembrane region" description="Helical" evidence="1">
    <location>
        <begin position="93"/>
        <end position="114"/>
    </location>
</feature>
<comment type="caution">
    <text evidence="2">The sequence shown here is derived from an EMBL/GenBank/DDBJ whole genome shotgun (WGS) entry which is preliminary data.</text>
</comment>
<evidence type="ECO:0000313" key="3">
    <source>
        <dbReference type="Proteomes" id="UP000024332"/>
    </source>
</evidence>
<name>A0A031LW85_9CREN</name>
<keyword evidence="1" id="KW-0812">Transmembrane</keyword>
<gene>
    <name evidence="2" type="ORF">CM19_01095</name>
</gene>
<evidence type="ECO:0000256" key="1">
    <source>
        <dbReference type="SAM" id="Phobius"/>
    </source>
</evidence>
<evidence type="ECO:0000313" key="2">
    <source>
        <dbReference type="EMBL" id="EZQ11418.1"/>
    </source>
</evidence>
<accession>A0A031LW85</accession>
<dbReference type="EMBL" id="JFZT01000015">
    <property type="protein sequence ID" value="EZQ11418.1"/>
    <property type="molecule type" value="Genomic_DNA"/>
</dbReference>
<organism evidence="2 3">
    <name type="scientific">Candidatus Acidianus copahuensis</name>
    <dbReference type="NCBI Taxonomy" id="1160895"/>
    <lineage>
        <taxon>Archaea</taxon>
        <taxon>Thermoproteota</taxon>
        <taxon>Thermoprotei</taxon>
        <taxon>Sulfolobales</taxon>
        <taxon>Sulfolobaceae</taxon>
        <taxon>Acidianus</taxon>
    </lineage>
</organism>
<feature type="transmembrane region" description="Helical" evidence="1">
    <location>
        <begin position="123"/>
        <end position="140"/>
    </location>
</feature>
<keyword evidence="1" id="KW-0472">Membrane</keyword>
<reference evidence="2 3" key="1">
    <citation type="submission" date="2014-03" db="EMBL/GenBank/DDBJ databases">
        <title>Draft genome sequence of the novel thermoacidophilic archaea Acidianus copahuensis ALE1 strain, isolated from Copahue volcanic area in Neuquen Argentina.</title>
        <authorList>
            <person name="Urbieta M.S."/>
            <person name="Rascovan N."/>
            <person name="Castro C."/>
            <person name="Revale S."/>
            <person name="Giaveno M.A."/>
            <person name="Vazquez M.P."/>
            <person name="Donati E.R."/>
        </authorList>
    </citation>
    <scope>NUCLEOTIDE SEQUENCE [LARGE SCALE GENOMIC DNA]</scope>
    <source>
        <strain evidence="2 3">ALE1</strain>
    </source>
</reference>
<feature type="transmembrane region" description="Helical" evidence="1">
    <location>
        <begin position="146"/>
        <end position="165"/>
    </location>
</feature>
<keyword evidence="3" id="KW-1185">Reference proteome</keyword>
<dbReference type="RefSeq" id="WP_048098575.1">
    <property type="nucleotide sequence ID" value="NZ_JFZT01000015.1"/>
</dbReference>